<dbReference type="CDD" id="cd14066">
    <property type="entry name" value="STKc_IRAK"/>
    <property type="match status" value="1"/>
</dbReference>
<evidence type="ECO:0000259" key="19">
    <source>
        <dbReference type="PROSITE" id="PS50011"/>
    </source>
</evidence>
<keyword evidence="4 17" id="KW-0812">Transmembrane</keyword>
<evidence type="ECO:0000259" key="20">
    <source>
        <dbReference type="PROSITE" id="PS51473"/>
    </source>
</evidence>
<keyword evidence="6" id="KW-0677">Repeat</keyword>
<dbReference type="PANTHER" id="PTHR27002">
    <property type="entry name" value="RECEPTOR-LIKE SERINE/THREONINE-PROTEIN KINASE SD1-8"/>
    <property type="match status" value="1"/>
</dbReference>
<dbReference type="EMBL" id="QGKX02001521">
    <property type="protein sequence ID" value="KAF3514573.1"/>
    <property type="molecule type" value="Genomic_DNA"/>
</dbReference>
<dbReference type="FunFam" id="3.30.200.20:FF:000142">
    <property type="entry name" value="Cysteine-rich receptor-like protein kinase 10"/>
    <property type="match status" value="1"/>
</dbReference>
<dbReference type="CDD" id="cd23509">
    <property type="entry name" value="Gnk2-like"/>
    <property type="match status" value="2"/>
</dbReference>
<evidence type="ECO:0000256" key="18">
    <source>
        <dbReference type="SAM" id="SignalP"/>
    </source>
</evidence>
<feature type="signal peptide" evidence="18">
    <location>
        <begin position="1"/>
        <end position="21"/>
    </location>
</feature>
<dbReference type="PROSITE" id="PS00107">
    <property type="entry name" value="PROTEIN_KINASE_ATP"/>
    <property type="match status" value="1"/>
</dbReference>
<dbReference type="FunFam" id="3.30.430.20:FF:000007">
    <property type="entry name" value="Cysteine-rich receptor-like protein kinase 11"/>
    <property type="match status" value="1"/>
</dbReference>
<dbReference type="Gene3D" id="3.30.200.20">
    <property type="entry name" value="Phosphorylase Kinase, domain 1"/>
    <property type="match status" value="1"/>
</dbReference>
<dbReference type="PROSITE" id="PS50011">
    <property type="entry name" value="PROTEIN_KINASE_DOM"/>
    <property type="match status" value="1"/>
</dbReference>
<evidence type="ECO:0000256" key="13">
    <source>
        <dbReference type="ARBA" id="ARBA00023180"/>
    </source>
</evidence>
<evidence type="ECO:0008006" key="23">
    <source>
        <dbReference type="Google" id="ProtNLM"/>
    </source>
</evidence>
<dbReference type="SUPFAM" id="SSF56112">
    <property type="entry name" value="Protein kinase-like (PK-like)"/>
    <property type="match status" value="1"/>
</dbReference>
<evidence type="ECO:0000256" key="3">
    <source>
        <dbReference type="ARBA" id="ARBA00022679"/>
    </source>
</evidence>
<keyword evidence="12" id="KW-0675">Receptor</keyword>
<keyword evidence="13" id="KW-0325">Glycoprotein</keyword>
<dbReference type="InterPro" id="IPR008271">
    <property type="entry name" value="Ser/Thr_kinase_AS"/>
</dbReference>
<evidence type="ECO:0000256" key="4">
    <source>
        <dbReference type="ARBA" id="ARBA00022692"/>
    </source>
</evidence>
<dbReference type="Gene3D" id="3.30.430.20">
    <property type="entry name" value="Gnk2 domain, C-X8-C-X2-C motif"/>
    <property type="match status" value="2"/>
</dbReference>
<keyword evidence="9 16" id="KW-0067">ATP-binding</keyword>
<dbReference type="SMART" id="SM00220">
    <property type="entry name" value="S_TKc"/>
    <property type="match status" value="1"/>
</dbReference>
<evidence type="ECO:0000313" key="21">
    <source>
        <dbReference type="EMBL" id="KAF3514573.1"/>
    </source>
</evidence>
<keyword evidence="11 17" id="KW-0472">Membrane</keyword>
<evidence type="ECO:0000256" key="17">
    <source>
        <dbReference type="SAM" id="Phobius"/>
    </source>
</evidence>
<feature type="domain" description="Gnk2-homologous" evidence="20">
    <location>
        <begin position="18"/>
        <end position="125"/>
    </location>
</feature>
<dbReference type="InterPro" id="IPR001245">
    <property type="entry name" value="Ser-Thr/Tyr_kinase_cat_dom"/>
</dbReference>
<evidence type="ECO:0000256" key="12">
    <source>
        <dbReference type="ARBA" id="ARBA00023170"/>
    </source>
</evidence>
<evidence type="ECO:0000313" key="22">
    <source>
        <dbReference type="Proteomes" id="UP000712600"/>
    </source>
</evidence>
<organism evidence="21 22">
    <name type="scientific">Brassica cretica</name>
    <name type="common">Mustard</name>
    <dbReference type="NCBI Taxonomy" id="69181"/>
    <lineage>
        <taxon>Eukaryota</taxon>
        <taxon>Viridiplantae</taxon>
        <taxon>Streptophyta</taxon>
        <taxon>Embryophyta</taxon>
        <taxon>Tracheophyta</taxon>
        <taxon>Spermatophyta</taxon>
        <taxon>Magnoliopsida</taxon>
        <taxon>eudicotyledons</taxon>
        <taxon>Gunneridae</taxon>
        <taxon>Pentapetalae</taxon>
        <taxon>rosids</taxon>
        <taxon>malvids</taxon>
        <taxon>Brassicales</taxon>
        <taxon>Brassicaceae</taxon>
        <taxon>Brassiceae</taxon>
        <taxon>Brassica</taxon>
    </lineage>
</organism>
<evidence type="ECO:0000256" key="10">
    <source>
        <dbReference type="ARBA" id="ARBA00022989"/>
    </source>
</evidence>
<evidence type="ECO:0000256" key="11">
    <source>
        <dbReference type="ARBA" id="ARBA00023136"/>
    </source>
</evidence>
<name>A0A8S9PPH0_BRACR</name>
<dbReference type="GO" id="GO:0004674">
    <property type="term" value="F:protein serine/threonine kinase activity"/>
    <property type="evidence" value="ECO:0007669"/>
    <property type="project" value="UniProtKB-KW"/>
</dbReference>
<dbReference type="PROSITE" id="PS00108">
    <property type="entry name" value="PROTEIN_KINASE_ST"/>
    <property type="match status" value="1"/>
</dbReference>
<feature type="transmembrane region" description="Helical" evidence="17">
    <location>
        <begin position="277"/>
        <end position="302"/>
    </location>
</feature>
<accession>A0A8S9PPH0</accession>
<feature type="domain" description="Gnk2-homologous" evidence="20">
    <location>
        <begin position="131"/>
        <end position="246"/>
    </location>
</feature>
<dbReference type="Pfam" id="PF07714">
    <property type="entry name" value="PK_Tyr_Ser-Thr"/>
    <property type="match status" value="1"/>
</dbReference>
<proteinExistence type="predicted"/>
<dbReference type="Gene3D" id="1.10.510.10">
    <property type="entry name" value="Transferase(Phosphotransferase) domain 1"/>
    <property type="match status" value="1"/>
</dbReference>
<evidence type="ECO:0000256" key="6">
    <source>
        <dbReference type="ARBA" id="ARBA00022737"/>
    </source>
</evidence>
<evidence type="ECO:0000256" key="8">
    <source>
        <dbReference type="ARBA" id="ARBA00022777"/>
    </source>
</evidence>
<dbReference type="PROSITE" id="PS51473">
    <property type="entry name" value="GNK2"/>
    <property type="match status" value="2"/>
</dbReference>
<comment type="catalytic activity">
    <reaction evidence="14">
        <text>L-seryl-[protein] + ATP = O-phospho-L-seryl-[protein] + ADP + H(+)</text>
        <dbReference type="Rhea" id="RHEA:17989"/>
        <dbReference type="Rhea" id="RHEA-COMP:9863"/>
        <dbReference type="Rhea" id="RHEA-COMP:11604"/>
        <dbReference type="ChEBI" id="CHEBI:15378"/>
        <dbReference type="ChEBI" id="CHEBI:29999"/>
        <dbReference type="ChEBI" id="CHEBI:30616"/>
        <dbReference type="ChEBI" id="CHEBI:83421"/>
        <dbReference type="ChEBI" id="CHEBI:456216"/>
    </reaction>
</comment>
<feature type="binding site" evidence="16">
    <location>
        <position position="369"/>
    </location>
    <ligand>
        <name>ATP</name>
        <dbReference type="ChEBI" id="CHEBI:30616"/>
    </ligand>
</feature>
<comment type="subcellular location">
    <subcellularLocation>
        <location evidence="1">Membrane</location>
        <topology evidence="1">Single-pass membrane protein</topology>
    </subcellularLocation>
</comment>
<evidence type="ECO:0000256" key="9">
    <source>
        <dbReference type="ARBA" id="ARBA00022840"/>
    </source>
</evidence>
<evidence type="ECO:0000256" key="14">
    <source>
        <dbReference type="ARBA" id="ARBA00047558"/>
    </source>
</evidence>
<keyword evidence="10 17" id="KW-1133">Transmembrane helix</keyword>
<keyword evidence="7 16" id="KW-0547">Nucleotide-binding</keyword>
<protein>
    <recommendedName>
        <fullName evidence="23">Cysteine-rich</fullName>
    </recommendedName>
</protein>
<evidence type="ECO:0000256" key="16">
    <source>
        <dbReference type="PROSITE-ProRule" id="PRU10141"/>
    </source>
</evidence>
<comment type="caution">
    <text evidence="21">The sequence shown here is derived from an EMBL/GenBank/DDBJ whole genome shotgun (WGS) entry which is preliminary data.</text>
</comment>
<evidence type="ECO:0000256" key="5">
    <source>
        <dbReference type="ARBA" id="ARBA00022729"/>
    </source>
</evidence>
<dbReference type="GO" id="GO:0006979">
    <property type="term" value="P:response to oxidative stress"/>
    <property type="evidence" value="ECO:0007669"/>
    <property type="project" value="UniProtKB-ARBA"/>
</dbReference>
<dbReference type="AlphaFoldDB" id="A0A8S9PPH0"/>
<keyword evidence="3" id="KW-0808">Transferase</keyword>
<keyword evidence="8" id="KW-0418">Kinase</keyword>
<feature type="chain" id="PRO_5035747620" description="Cysteine-rich" evidence="18">
    <location>
        <begin position="22"/>
        <end position="667"/>
    </location>
</feature>
<feature type="domain" description="Protein kinase" evidence="19">
    <location>
        <begin position="341"/>
        <end position="620"/>
    </location>
</feature>
<gene>
    <name evidence="21" type="ORF">F2Q69_00009395</name>
</gene>
<dbReference type="Proteomes" id="UP000712600">
    <property type="component" value="Unassembled WGS sequence"/>
</dbReference>
<evidence type="ECO:0000256" key="1">
    <source>
        <dbReference type="ARBA" id="ARBA00004167"/>
    </source>
</evidence>
<evidence type="ECO:0000256" key="7">
    <source>
        <dbReference type="ARBA" id="ARBA00022741"/>
    </source>
</evidence>
<dbReference type="GO" id="GO:0042742">
    <property type="term" value="P:defense response to bacterium"/>
    <property type="evidence" value="ECO:0007669"/>
    <property type="project" value="TreeGrafter"/>
</dbReference>
<dbReference type="InterPro" id="IPR017441">
    <property type="entry name" value="Protein_kinase_ATP_BS"/>
</dbReference>
<dbReference type="PANTHER" id="PTHR27002:SF453">
    <property type="entry name" value="CYSTEINE-RICH RECEPTOR-LIKE PROTEIN KINASE 22"/>
    <property type="match status" value="1"/>
</dbReference>
<dbReference type="InterPro" id="IPR011009">
    <property type="entry name" value="Kinase-like_dom_sf"/>
</dbReference>
<evidence type="ECO:0000256" key="2">
    <source>
        <dbReference type="ARBA" id="ARBA00022527"/>
    </source>
</evidence>
<dbReference type="FunFam" id="1.10.510.10:FF:000129">
    <property type="entry name" value="cysteine-rich receptor-like protein kinase 10"/>
    <property type="match status" value="1"/>
</dbReference>
<dbReference type="InterPro" id="IPR038408">
    <property type="entry name" value="GNK2_sf"/>
</dbReference>
<dbReference type="InterPro" id="IPR002902">
    <property type="entry name" value="GNK2"/>
</dbReference>
<reference evidence="21" key="1">
    <citation type="submission" date="2019-12" db="EMBL/GenBank/DDBJ databases">
        <title>Genome sequencing and annotation of Brassica cretica.</title>
        <authorList>
            <person name="Studholme D.J."/>
            <person name="Sarris P."/>
        </authorList>
    </citation>
    <scope>NUCLEOTIDE SEQUENCE</scope>
    <source>
        <strain evidence="21">PFS-109/04</strain>
        <tissue evidence="21">Leaf</tissue>
    </source>
</reference>
<sequence length="667" mass="74946">MSLCSILCFVLISFHVASVSALVCWNNRVFTPNDTYYANRHLILSYLPSNVTAQNGLFYNSSIGQEPNRIYATGMCIPGSDLVKCSECIRTTSDALIQRCQNRTEAYAWPHDPTLCYVRYSNTSFLGSLDLNPRANLTNRANVTSDLTEFRKIWEDLAVRMIDAASTSNSTPSSSDNYYTANTAALNPFQEIYALMQCTPDLSSSDCKTCLRESVRHYRDRRCCNTRQGTRVWRPSCYFRMEMYTFSKASFVNFSSASPPPHADDQGSKINNDSKGLSAGIVVAITVSTVVGVLILLVLGYVQCRRKNSYKRTLIETDIDISTRHSSQYDFKTIEAATNNFSRSNKLGEGGFGEVYKGTLSNGTEVAVKRLSKMSGQGTREFRNEAVLVSKLQHRNLVRLLGFCLEGEEKILIYEFVPNKSLDYFLFDPEKQGQLDWTQRYKIIGGIARGILYLHQDSQLTIIHRDLKASNILLDADMNPKISDFGLSTIFGIDQTQGNTNRIAGTYAYMSPEYAMQGQFSMKSDVYSFGVLVLEIISGKKNSNVYQMDETSTAGNLVNNAWRLWRNVSPLELLDSSIRRNHQSNEVTRCIHIALLCVQDNPEDRPMLSTIILMLTSNTITLPVPQLPSFFPRSMPEFGQVSESSRSTVKSVSYSISDTTITELEPR</sequence>
<keyword evidence="2" id="KW-0723">Serine/threonine-protein kinase</keyword>
<dbReference type="Pfam" id="PF01657">
    <property type="entry name" value="Stress-antifung"/>
    <property type="match status" value="2"/>
</dbReference>
<comment type="catalytic activity">
    <reaction evidence="15">
        <text>L-threonyl-[protein] + ATP = O-phospho-L-threonyl-[protein] + ADP + H(+)</text>
        <dbReference type="Rhea" id="RHEA:46608"/>
        <dbReference type="Rhea" id="RHEA-COMP:11060"/>
        <dbReference type="Rhea" id="RHEA-COMP:11605"/>
        <dbReference type="ChEBI" id="CHEBI:15378"/>
        <dbReference type="ChEBI" id="CHEBI:30013"/>
        <dbReference type="ChEBI" id="CHEBI:30616"/>
        <dbReference type="ChEBI" id="CHEBI:61977"/>
        <dbReference type="ChEBI" id="CHEBI:456216"/>
    </reaction>
</comment>
<dbReference type="FunFam" id="3.30.430.20:FF:000003">
    <property type="entry name" value="Cysteine-rich RLK (RECEPTOR-like protein kinase) 10"/>
    <property type="match status" value="1"/>
</dbReference>
<keyword evidence="5 18" id="KW-0732">Signal</keyword>
<evidence type="ECO:0000256" key="15">
    <source>
        <dbReference type="ARBA" id="ARBA00047951"/>
    </source>
</evidence>
<dbReference type="GO" id="GO:0005886">
    <property type="term" value="C:plasma membrane"/>
    <property type="evidence" value="ECO:0007669"/>
    <property type="project" value="TreeGrafter"/>
</dbReference>
<dbReference type="GO" id="GO:0005524">
    <property type="term" value="F:ATP binding"/>
    <property type="evidence" value="ECO:0007669"/>
    <property type="project" value="UniProtKB-UniRule"/>
</dbReference>
<dbReference type="InterPro" id="IPR000719">
    <property type="entry name" value="Prot_kinase_dom"/>
</dbReference>